<name>A0A379EYS9_9BACT</name>
<dbReference type="RefSeq" id="WP_245944551.1">
    <property type="nucleotide sequence ID" value="NZ_JABZUQ010000002.1"/>
</dbReference>
<dbReference type="EMBL" id="UGTP01000001">
    <property type="protein sequence ID" value="SUC11254.1"/>
    <property type="molecule type" value="Genomic_DNA"/>
</dbReference>
<evidence type="ECO:0000313" key="1">
    <source>
        <dbReference type="EMBL" id="SUC11254.1"/>
    </source>
</evidence>
<protein>
    <submittedName>
        <fullName evidence="1">Uncharacterized protein</fullName>
    </submittedName>
</protein>
<dbReference type="Proteomes" id="UP000254235">
    <property type="component" value="Unassembled WGS sequence"/>
</dbReference>
<dbReference type="AlphaFoldDB" id="A0A379EYS9"/>
<gene>
    <name evidence="1" type="ORF">NCTC13043_00097</name>
</gene>
<evidence type="ECO:0000313" key="2">
    <source>
        <dbReference type="Proteomes" id="UP000254235"/>
    </source>
</evidence>
<organism evidence="1 2">
    <name type="scientific">Prevotella pallens</name>
    <dbReference type="NCBI Taxonomy" id="60133"/>
    <lineage>
        <taxon>Bacteria</taxon>
        <taxon>Pseudomonadati</taxon>
        <taxon>Bacteroidota</taxon>
        <taxon>Bacteroidia</taxon>
        <taxon>Bacteroidales</taxon>
        <taxon>Prevotellaceae</taxon>
        <taxon>Prevotella</taxon>
    </lineage>
</organism>
<sequence length="91" mass="9816">MNKKKVSLPVADVSGQTEHAKKTYVAPACSTVAVENEGCICVSVTLNPQGSSEPNTWGYDQIINGDHDEWFGSSTEVAPAKEQNGFWADEN</sequence>
<accession>A0A379EYS9</accession>
<dbReference type="GeneID" id="78569847"/>
<proteinExistence type="predicted"/>
<reference evidence="1 2" key="1">
    <citation type="submission" date="2018-06" db="EMBL/GenBank/DDBJ databases">
        <authorList>
            <consortium name="Pathogen Informatics"/>
            <person name="Doyle S."/>
        </authorList>
    </citation>
    <scope>NUCLEOTIDE SEQUENCE [LARGE SCALE GENOMIC DNA]</scope>
    <source>
        <strain evidence="1 2">NCTC13043</strain>
    </source>
</reference>